<dbReference type="AlphaFoldDB" id="A0A502FTS2"/>
<dbReference type="RefSeq" id="WP_140885208.1">
    <property type="nucleotide sequence ID" value="NZ_RCZP01000021.1"/>
</dbReference>
<feature type="compositionally biased region" description="Low complexity" evidence="1">
    <location>
        <begin position="488"/>
        <end position="511"/>
    </location>
</feature>
<name>A0A502FTS2_9PROT</name>
<dbReference type="Proteomes" id="UP000317078">
    <property type="component" value="Unassembled WGS sequence"/>
</dbReference>
<feature type="compositionally biased region" description="Pro residues" evidence="1">
    <location>
        <begin position="310"/>
        <end position="332"/>
    </location>
</feature>
<feature type="region of interest" description="Disordered" evidence="1">
    <location>
        <begin position="237"/>
        <end position="256"/>
    </location>
</feature>
<accession>A0A502FTS2</accession>
<feature type="compositionally biased region" description="Low complexity" evidence="1">
    <location>
        <begin position="246"/>
        <end position="255"/>
    </location>
</feature>
<feature type="compositionally biased region" description="Pro residues" evidence="1">
    <location>
        <begin position="372"/>
        <end position="392"/>
    </location>
</feature>
<feature type="compositionally biased region" description="Low complexity" evidence="1">
    <location>
        <begin position="537"/>
        <end position="546"/>
    </location>
</feature>
<gene>
    <name evidence="2" type="ORF">EAH89_18480</name>
</gene>
<feature type="compositionally biased region" description="Pro residues" evidence="1">
    <location>
        <begin position="571"/>
        <end position="581"/>
    </location>
</feature>
<feature type="compositionally biased region" description="Pro residues" evidence="1">
    <location>
        <begin position="547"/>
        <end position="557"/>
    </location>
</feature>
<evidence type="ECO:0000313" key="3">
    <source>
        <dbReference type="Proteomes" id="UP000317078"/>
    </source>
</evidence>
<organism evidence="2 3">
    <name type="scientific">Muricoccus nepalensis</name>
    <dbReference type="NCBI Taxonomy" id="1854500"/>
    <lineage>
        <taxon>Bacteria</taxon>
        <taxon>Pseudomonadati</taxon>
        <taxon>Pseudomonadota</taxon>
        <taxon>Alphaproteobacteria</taxon>
        <taxon>Acetobacterales</taxon>
        <taxon>Roseomonadaceae</taxon>
        <taxon>Muricoccus</taxon>
    </lineage>
</organism>
<feature type="compositionally biased region" description="Low complexity" evidence="1">
    <location>
        <begin position="359"/>
        <end position="371"/>
    </location>
</feature>
<dbReference type="PANTHER" id="PTHR35894">
    <property type="entry name" value="GENERAL SECRETION PATHWAY PROTEIN A-RELATED"/>
    <property type="match status" value="1"/>
</dbReference>
<dbReference type="InterPro" id="IPR027417">
    <property type="entry name" value="P-loop_NTPase"/>
</dbReference>
<feature type="compositionally biased region" description="Low complexity" evidence="1">
    <location>
        <begin position="582"/>
        <end position="601"/>
    </location>
</feature>
<evidence type="ECO:0000313" key="2">
    <source>
        <dbReference type="EMBL" id="TPG52373.1"/>
    </source>
</evidence>
<proteinExistence type="predicted"/>
<evidence type="ECO:0000256" key="1">
    <source>
        <dbReference type="SAM" id="MobiDB-lite"/>
    </source>
</evidence>
<dbReference type="OrthoDB" id="7376574at2"/>
<dbReference type="Gene3D" id="3.40.50.300">
    <property type="entry name" value="P-loop containing nucleotide triphosphate hydrolases"/>
    <property type="match status" value="1"/>
</dbReference>
<dbReference type="PANTHER" id="PTHR35894:SF1">
    <property type="entry name" value="PHOSPHORIBULOKINASE _ URIDINE KINASE FAMILY"/>
    <property type="match status" value="1"/>
</dbReference>
<sequence length="721" mass="72873">MYRATDAAIGPGAPPAEAARQLIPHAALDDARRRVLEALEGGAPVVALVGAPGTGKTLLLGDLAEALRARHPGLRHLRTTHDLLTYRPERDDTLLLLDEADRATDAQLAALLAPGRDGTVPARILAGLPSLLRRLEALGRPAAAVTLGPVARAELPGFIAARLDAAGYPRDLFTAEAVEELARRSGGVPRLINVLTAAAAFAASLDGAPEVTAHHVLEATRHAAGSAQIVHPSALPKVFAEPPAPGAAAPSGSPARPHLVDAAARWVDTLGPAPAPAPVAKAPEGKRADPPAEEPPAPAVVEASDDIAIPPQPPVEPELAVPPEPPGTPVPSPAAEEPAPLSLATPAEPELAVPPPAEAPVAAPAARSDAAPSPPRADLPPEPAPRPMPAPAARPVTPEPSVAVPPSGARPVAPLPAAAVRPEPPARRGHGWAYAAALLLLLGGAAFALERSKDAPPDSPLARVAPVRAWLMQRAGLAPAATEEEGQRGSQGSEAAPSLAAASTSAPAPASTNPPVPENPPAPAPLAAPPSPPLRPEPAATVEAVPEPTPASPPALPDLPDRATVRSEAAPEPPAAPPVPAPATTAAAPPAPAPATTAEAPAAPPLSPPAAPEPPPAPTAAVTVLPPSLPARVIVRMLSQAAQERSERPLAELGARFPDLVTRRGERGPSFPLVRYFFPVDAGNAEGIAGVLSAGGIAARVQDFSGYRPQPRPGTIEVWLP</sequence>
<dbReference type="SUPFAM" id="SSF52540">
    <property type="entry name" value="P-loop containing nucleoside triphosphate hydrolases"/>
    <property type="match status" value="1"/>
</dbReference>
<protein>
    <recommendedName>
        <fullName evidence="4">AAA+ ATPase domain-containing protein</fullName>
    </recommendedName>
</protein>
<comment type="caution">
    <text evidence="2">The sequence shown here is derived from an EMBL/GenBank/DDBJ whole genome shotgun (WGS) entry which is preliminary data.</text>
</comment>
<reference evidence="2 3" key="1">
    <citation type="journal article" date="2019" name="Environ. Microbiol.">
        <title>Species interactions and distinct microbial communities in high Arctic permafrost affected cryosols are associated with the CH4 and CO2 gas fluxes.</title>
        <authorList>
            <person name="Altshuler I."/>
            <person name="Hamel J."/>
            <person name="Turney S."/>
            <person name="Magnuson E."/>
            <person name="Levesque R."/>
            <person name="Greer C."/>
            <person name="Whyte L.G."/>
        </authorList>
    </citation>
    <scope>NUCLEOTIDE SEQUENCE [LARGE SCALE GENOMIC DNA]</scope>
    <source>
        <strain evidence="2 3">S9.3B</strain>
    </source>
</reference>
<dbReference type="EMBL" id="RCZP01000021">
    <property type="protein sequence ID" value="TPG52373.1"/>
    <property type="molecule type" value="Genomic_DNA"/>
</dbReference>
<feature type="compositionally biased region" description="Low complexity" evidence="1">
    <location>
        <begin position="333"/>
        <end position="351"/>
    </location>
</feature>
<feature type="region of interest" description="Disordered" evidence="1">
    <location>
        <begin position="271"/>
        <end position="409"/>
    </location>
</feature>
<feature type="compositionally biased region" description="Low complexity" evidence="1">
    <location>
        <begin position="299"/>
        <end position="309"/>
    </location>
</feature>
<evidence type="ECO:0008006" key="4">
    <source>
        <dbReference type="Google" id="ProtNLM"/>
    </source>
</evidence>
<feature type="region of interest" description="Disordered" evidence="1">
    <location>
        <begin position="478"/>
        <end position="623"/>
    </location>
</feature>
<feature type="compositionally biased region" description="Pro residues" evidence="1">
    <location>
        <begin position="602"/>
        <end position="618"/>
    </location>
</feature>
<feature type="compositionally biased region" description="Pro residues" evidence="1">
    <location>
        <begin position="512"/>
        <end position="536"/>
    </location>
</feature>
<keyword evidence="3" id="KW-1185">Reference proteome</keyword>
<dbReference type="InterPro" id="IPR052026">
    <property type="entry name" value="ExeA_AAA_ATPase_DNA-bind"/>
</dbReference>